<dbReference type="Proteomes" id="UP000319486">
    <property type="component" value="Unassembled WGS sequence"/>
</dbReference>
<organism evidence="1 2">
    <name type="scientific">Rhodanobacter glycinis</name>
    <dbReference type="NCBI Taxonomy" id="582702"/>
    <lineage>
        <taxon>Bacteria</taxon>
        <taxon>Pseudomonadati</taxon>
        <taxon>Pseudomonadota</taxon>
        <taxon>Gammaproteobacteria</taxon>
        <taxon>Lysobacterales</taxon>
        <taxon>Rhodanobacteraceae</taxon>
        <taxon>Rhodanobacter</taxon>
    </lineage>
</organism>
<proteinExistence type="predicted"/>
<protein>
    <submittedName>
        <fullName evidence="1">Uncharacterized protein</fullName>
    </submittedName>
</protein>
<dbReference type="AlphaFoldDB" id="A0A502C6L3"/>
<evidence type="ECO:0000313" key="2">
    <source>
        <dbReference type="Proteomes" id="UP000319486"/>
    </source>
</evidence>
<dbReference type="EMBL" id="RCZO01000006">
    <property type="protein sequence ID" value="TPG08284.1"/>
    <property type="molecule type" value="Genomic_DNA"/>
</dbReference>
<gene>
    <name evidence="1" type="ORF">EAH88_11665</name>
</gene>
<sequence length="121" mass="13202">MDHAEIRMLDLAVAIADHTARSDVECYARIASNPIGQTRYDLSQAQDVPGDEVVAQRAAEYIRLRGDILPYKLVCVDETVFFEDVRSCRVCGCTDGQACPGGCSWVGPDLCSACVDEAQED</sequence>
<keyword evidence="2" id="KW-1185">Reference proteome</keyword>
<accession>A0A502C6L3</accession>
<name>A0A502C6L3_9GAMM</name>
<comment type="caution">
    <text evidence="1">The sequence shown here is derived from an EMBL/GenBank/DDBJ whole genome shotgun (WGS) entry which is preliminary data.</text>
</comment>
<evidence type="ECO:0000313" key="1">
    <source>
        <dbReference type="EMBL" id="TPG08284.1"/>
    </source>
</evidence>
<reference evidence="1 2" key="1">
    <citation type="journal article" date="2019" name="Environ. Microbiol.">
        <title>Species interactions and distinct microbial communities in high Arctic permafrost affected cryosols are associated with the CH4 and CO2 gas fluxes.</title>
        <authorList>
            <person name="Altshuler I."/>
            <person name="Hamel J."/>
            <person name="Turney S."/>
            <person name="Magnuson E."/>
            <person name="Levesque R."/>
            <person name="Greer C."/>
            <person name="Whyte L.G."/>
        </authorList>
    </citation>
    <scope>NUCLEOTIDE SEQUENCE [LARGE SCALE GENOMIC DNA]</scope>
    <source>
        <strain evidence="1 2">S13Y</strain>
    </source>
</reference>